<organism evidence="2 3">
    <name type="scientific">Candidatus Avacidaminococcus intestinavium</name>
    <dbReference type="NCBI Taxonomy" id="2840684"/>
    <lineage>
        <taxon>Bacteria</taxon>
        <taxon>Bacillati</taxon>
        <taxon>Bacillota</taxon>
        <taxon>Negativicutes</taxon>
        <taxon>Acidaminococcales</taxon>
        <taxon>Acidaminococcaceae</taxon>
        <taxon>Acidaminococcaceae incertae sedis</taxon>
        <taxon>Candidatus Avacidaminococcus</taxon>
    </lineage>
</organism>
<feature type="chain" id="PRO_5039732553" evidence="1">
    <location>
        <begin position="25"/>
        <end position="124"/>
    </location>
</feature>
<feature type="signal peptide" evidence="1">
    <location>
        <begin position="1"/>
        <end position="24"/>
    </location>
</feature>
<evidence type="ECO:0000313" key="2">
    <source>
        <dbReference type="EMBL" id="HIU63538.1"/>
    </source>
</evidence>
<reference evidence="2" key="1">
    <citation type="submission" date="2020-10" db="EMBL/GenBank/DDBJ databases">
        <authorList>
            <person name="Gilroy R."/>
        </authorList>
    </citation>
    <scope>NUCLEOTIDE SEQUENCE</scope>
    <source>
        <strain evidence="2">CHK160-1198</strain>
    </source>
</reference>
<dbReference type="Proteomes" id="UP000824099">
    <property type="component" value="Unassembled WGS sequence"/>
</dbReference>
<sequence>MIKKRIMALAMLVMLSSGYNVALAAEESVEQQTLDPTATNMEIVYPLIKEVLPPLPIKPANLQDAKAVTKYIADVDEYMKMVQKYIDGTTNDLNKIIEERNKAIGNANQVINEYNEFFSANAQG</sequence>
<evidence type="ECO:0000313" key="3">
    <source>
        <dbReference type="Proteomes" id="UP000824099"/>
    </source>
</evidence>
<name>A0A9D1MN02_9FIRM</name>
<reference evidence="2" key="2">
    <citation type="journal article" date="2021" name="PeerJ">
        <title>Extensive microbial diversity within the chicken gut microbiome revealed by metagenomics and culture.</title>
        <authorList>
            <person name="Gilroy R."/>
            <person name="Ravi A."/>
            <person name="Getino M."/>
            <person name="Pursley I."/>
            <person name="Horton D.L."/>
            <person name="Alikhan N.F."/>
            <person name="Baker D."/>
            <person name="Gharbi K."/>
            <person name="Hall N."/>
            <person name="Watson M."/>
            <person name="Adriaenssens E.M."/>
            <person name="Foster-Nyarko E."/>
            <person name="Jarju S."/>
            <person name="Secka A."/>
            <person name="Antonio M."/>
            <person name="Oren A."/>
            <person name="Chaudhuri R.R."/>
            <person name="La Ragione R."/>
            <person name="Hildebrand F."/>
            <person name="Pallen M.J."/>
        </authorList>
    </citation>
    <scope>NUCLEOTIDE SEQUENCE</scope>
    <source>
        <strain evidence="2">CHK160-1198</strain>
    </source>
</reference>
<dbReference type="AlphaFoldDB" id="A0A9D1MN02"/>
<keyword evidence="1" id="KW-0732">Signal</keyword>
<protein>
    <submittedName>
        <fullName evidence="2">Uncharacterized protein</fullName>
    </submittedName>
</protein>
<evidence type="ECO:0000256" key="1">
    <source>
        <dbReference type="SAM" id="SignalP"/>
    </source>
</evidence>
<comment type="caution">
    <text evidence="2">The sequence shown here is derived from an EMBL/GenBank/DDBJ whole genome shotgun (WGS) entry which is preliminary data.</text>
</comment>
<dbReference type="EMBL" id="DVNI01000008">
    <property type="protein sequence ID" value="HIU63538.1"/>
    <property type="molecule type" value="Genomic_DNA"/>
</dbReference>
<proteinExistence type="predicted"/>
<accession>A0A9D1MN02</accession>
<gene>
    <name evidence="2" type="ORF">IAB06_00650</name>
</gene>